<protein>
    <recommendedName>
        <fullName evidence="1">Zinc-type alcohol dehydrogenase-like protein</fullName>
    </recommendedName>
</protein>
<dbReference type="PANTHER" id="PTHR11695:SF294">
    <property type="entry name" value="RETICULON-4-INTERACTING PROTEIN 1, MITOCHONDRIAL"/>
    <property type="match status" value="1"/>
</dbReference>
<name>A0ABR4W9E9_9GAMM</name>
<evidence type="ECO:0000313" key="4">
    <source>
        <dbReference type="Proteomes" id="UP000029443"/>
    </source>
</evidence>
<dbReference type="Gene3D" id="3.90.180.10">
    <property type="entry name" value="Medium-chain alcohol dehydrogenases, catalytic domain"/>
    <property type="match status" value="1"/>
</dbReference>
<organism evidence="3 4">
    <name type="scientific">Alcanivorax jadensis T9</name>
    <dbReference type="NCBI Taxonomy" id="1177181"/>
    <lineage>
        <taxon>Bacteria</taxon>
        <taxon>Pseudomonadati</taxon>
        <taxon>Pseudomonadota</taxon>
        <taxon>Gammaproteobacteria</taxon>
        <taxon>Oceanospirillales</taxon>
        <taxon>Alcanivoracaceae</taxon>
        <taxon>Alcanivorax</taxon>
    </lineage>
</organism>
<comment type="caution">
    <text evidence="3">The sequence shown here is derived from an EMBL/GenBank/DDBJ whole genome shotgun (WGS) entry which is preliminary data.</text>
</comment>
<dbReference type="EMBL" id="ARXU01000018">
    <property type="protein sequence ID" value="KGD59809.1"/>
    <property type="molecule type" value="Genomic_DNA"/>
</dbReference>
<feature type="domain" description="Enoyl reductase (ER)" evidence="2">
    <location>
        <begin position="10"/>
        <end position="332"/>
    </location>
</feature>
<gene>
    <name evidence="3" type="ORF">T9A_03191</name>
</gene>
<dbReference type="Pfam" id="PF13602">
    <property type="entry name" value="ADH_zinc_N_2"/>
    <property type="match status" value="1"/>
</dbReference>
<dbReference type="CDD" id="cd08252">
    <property type="entry name" value="AL_MDR"/>
    <property type="match status" value="1"/>
</dbReference>
<dbReference type="PANTHER" id="PTHR11695">
    <property type="entry name" value="ALCOHOL DEHYDROGENASE RELATED"/>
    <property type="match status" value="1"/>
</dbReference>
<dbReference type="Gene3D" id="3.40.50.720">
    <property type="entry name" value="NAD(P)-binding Rossmann-like Domain"/>
    <property type="match status" value="1"/>
</dbReference>
<reference evidence="3 4" key="1">
    <citation type="submission" date="2012-09" db="EMBL/GenBank/DDBJ databases">
        <title>Genome Sequence of alkane-degrading Bacterium Alcanivorax jadensis T9.</title>
        <authorList>
            <person name="Lai Q."/>
            <person name="Shao Z."/>
        </authorList>
    </citation>
    <scope>NUCLEOTIDE SEQUENCE [LARGE SCALE GENOMIC DNA]</scope>
    <source>
        <strain evidence="3 4">T9</strain>
    </source>
</reference>
<dbReference type="NCBIfam" id="TIGR02817">
    <property type="entry name" value="adh_fam_1"/>
    <property type="match status" value="1"/>
</dbReference>
<proteinExistence type="inferred from homology"/>
<dbReference type="InterPro" id="IPR011032">
    <property type="entry name" value="GroES-like_sf"/>
</dbReference>
<dbReference type="Proteomes" id="UP000029443">
    <property type="component" value="Unassembled WGS sequence"/>
</dbReference>
<evidence type="ECO:0000313" key="3">
    <source>
        <dbReference type="EMBL" id="KGD59809.1"/>
    </source>
</evidence>
<dbReference type="Pfam" id="PF08240">
    <property type="entry name" value="ADH_N"/>
    <property type="match status" value="1"/>
</dbReference>
<keyword evidence="1" id="KW-0479">Metal-binding</keyword>
<keyword evidence="4" id="KW-1185">Reference proteome</keyword>
<dbReference type="InterPro" id="IPR050700">
    <property type="entry name" value="YIM1/Zinc_Alcohol_DH_Fams"/>
</dbReference>
<keyword evidence="1" id="KW-0560">Oxidoreductase</keyword>
<dbReference type="InterPro" id="IPR020843">
    <property type="entry name" value="ER"/>
</dbReference>
<evidence type="ECO:0000259" key="2">
    <source>
        <dbReference type="SMART" id="SM00829"/>
    </source>
</evidence>
<dbReference type="RefSeq" id="WP_035250514.1">
    <property type="nucleotide sequence ID" value="NZ_ARXU01000018.1"/>
</dbReference>
<dbReference type="SUPFAM" id="SSF51735">
    <property type="entry name" value="NAD(P)-binding Rossmann-fold domains"/>
    <property type="match status" value="1"/>
</dbReference>
<dbReference type="SUPFAM" id="SSF50129">
    <property type="entry name" value="GroES-like"/>
    <property type="match status" value="1"/>
</dbReference>
<accession>A0ABR4W9E9</accession>
<evidence type="ECO:0000256" key="1">
    <source>
        <dbReference type="RuleBase" id="RU364000"/>
    </source>
</evidence>
<dbReference type="InterPro" id="IPR014182">
    <property type="entry name" value="ADH_Zn_typ-1"/>
</dbReference>
<dbReference type="InterPro" id="IPR013154">
    <property type="entry name" value="ADH-like_N"/>
</dbReference>
<keyword evidence="1" id="KW-0862">Zinc</keyword>
<sequence>MKAIGFNQPRTIDDVHALEDIQLDLPSPGPRDLLVSVQAVSVNPIDTKLRQRPVDQGGYRVLGFDAAGVVEAVGAEVKNFQAGDRVWYAGALQRQGSNAQYQCVDERLVAKKPDSLGMQEAAALPLTAITAWEALEDQLGFRPGECEGKSLLVIGGAGGVGSIAIQLAAHHFGLTVIATAGRETSANWCQAMGAHQVVDYRKELLPQLELLGHPQVDGILVTQSLDEYWHSACQAVAPFGGICAIVDARAPLDLNPLKPKSARFCWEFMFTRAMFAATMQRQGDILDQLRTLVDAGTIQTTLSEGLGPINANNLKAAHRKLESGQTIGKLVLAGWESS</sequence>
<dbReference type="InterPro" id="IPR036291">
    <property type="entry name" value="NAD(P)-bd_dom_sf"/>
</dbReference>
<dbReference type="SMART" id="SM00829">
    <property type="entry name" value="PKS_ER"/>
    <property type="match status" value="1"/>
</dbReference>
<comment type="similarity">
    <text evidence="1">Belongs to the zinc-containing alcohol dehydrogenase family. Quinone oxidoreductase subfamily.</text>
</comment>